<name>A0AAI9TD64_PENTH</name>
<accession>A0AAI9TD64</accession>
<comment type="caution">
    <text evidence="1">The sequence shown here is derived from an EMBL/GenBank/DDBJ whole genome shotgun (WGS) entry which is preliminary data.</text>
</comment>
<keyword evidence="2" id="KW-1185">Reference proteome</keyword>
<organism evidence="1 2">
    <name type="scientific">Penicillium thymicola</name>
    <dbReference type="NCBI Taxonomy" id="293382"/>
    <lineage>
        <taxon>Eukaryota</taxon>
        <taxon>Fungi</taxon>
        <taxon>Dikarya</taxon>
        <taxon>Ascomycota</taxon>
        <taxon>Pezizomycotina</taxon>
        <taxon>Eurotiomycetes</taxon>
        <taxon>Eurotiomycetidae</taxon>
        <taxon>Eurotiales</taxon>
        <taxon>Aspergillaceae</taxon>
        <taxon>Penicillium</taxon>
    </lineage>
</organism>
<evidence type="ECO:0000313" key="2">
    <source>
        <dbReference type="Proteomes" id="UP001227192"/>
    </source>
</evidence>
<dbReference type="SUPFAM" id="SSF53850">
    <property type="entry name" value="Periplasmic binding protein-like II"/>
    <property type="match status" value="1"/>
</dbReference>
<dbReference type="Proteomes" id="UP001227192">
    <property type="component" value="Unassembled WGS sequence"/>
</dbReference>
<protein>
    <submittedName>
        <fullName evidence="1">Uncharacterized protein</fullName>
    </submittedName>
</protein>
<dbReference type="Gene3D" id="3.40.190.10">
    <property type="entry name" value="Periplasmic binding protein-like II"/>
    <property type="match status" value="1"/>
</dbReference>
<evidence type="ECO:0000313" key="1">
    <source>
        <dbReference type="EMBL" id="KAJ9485167.1"/>
    </source>
</evidence>
<dbReference type="AlphaFoldDB" id="A0AAI9TD64"/>
<sequence length="150" mass="16052">MMSTATAITDQGISAPHGPMPSLGALGVLPQHDGMILAIDPKYGIESFEDLRLKRPALRIATSTNYGTNFIGFTAYASMESHGITADVLESWRGKYVTAHCIEQAIALVQAGKADALLQEAIMTLWAEIMVKSKYNALPAEPSALARFAA</sequence>
<reference evidence="1" key="1">
    <citation type="submission" date="2015-06" db="EMBL/GenBank/DDBJ databases">
        <authorList>
            <person name="Nguyen H."/>
        </authorList>
    </citation>
    <scope>NUCLEOTIDE SEQUENCE</scope>
    <source>
        <strain evidence="1">DAOM 180753</strain>
    </source>
</reference>
<dbReference type="EMBL" id="LACB01000282">
    <property type="protein sequence ID" value="KAJ9485167.1"/>
    <property type="molecule type" value="Genomic_DNA"/>
</dbReference>
<proteinExistence type="predicted"/>
<gene>
    <name evidence="1" type="ORF">VN97_g8177</name>
</gene>
<reference evidence="1" key="2">
    <citation type="journal article" date="2016" name="Fungal Biol.">
        <title>Ochratoxin A production by Penicillium thymicola.</title>
        <authorList>
            <person name="Nguyen H.D.T."/>
            <person name="McMullin D.R."/>
            <person name="Ponomareva E."/>
            <person name="Riley R."/>
            <person name="Pomraning K.R."/>
            <person name="Baker S.E."/>
            <person name="Seifert K.A."/>
        </authorList>
    </citation>
    <scope>NUCLEOTIDE SEQUENCE</scope>
    <source>
        <strain evidence="1">DAOM 180753</strain>
    </source>
</reference>